<feature type="domain" description="VWA7 N-terminal" evidence="1">
    <location>
        <begin position="524"/>
        <end position="762"/>
    </location>
</feature>
<dbReference type="EMBL" id="CAJOAY010000437">
    <property type="protein sequence ID" value="CAF3665008.1"/>
    <property type="molecule type" value="Genomic_DNA"/>
</dbReference>
<dbReference type="AlphaFoldDB" id="A0A818S7Z6"/>
<proteinExistence type="predicted"/>
<dbReference type="InterPro" id="IPR056862">
    <property type="entry name" value="VWA7_N"/>
</dbReference>
<reference evidence="3" key="1">
    <citation type="submission" date="2021-02" db="EMBL/GenBank/DDBJ databases">
        <authorList>
            <person name="Nowell W R."/>
        </authorList>
    </citation>
    <scope>NUCLEOTIDE SEQUENCE</scope>
</reference>
<dbReference type="Proteomes" id="UP000663881">
    <property type="component" value="Unassembled WGS sequence"/>
</dbReference>
<dbReference type="OrthoDB" id="301415at2759"/>
<evidence type="ECO:0000313" key="3">
    <source>
        <dbReference type="EMBL" id="CAF3665008.1"/>
    </source>
</evidence>
<accession>A0A818S7Z6</accession>
<dbReference type="EMBL" id="CAJNON010000075">
    <property type="protein sequence ID" value="CAF0922932.1"/>
    <property type="molecule type" value="Genomic_DNA"/>
</dbReference>
<dbReference type="InterPro" id="IPR052577">
    <property type="entry name" value="VWA7"/>
</dbReference>
<dbReference type="Pfam" id="PF25107">
    <property type="entry name" value="VWA7_N"/>
    <property type="match status" value="2"/>
</dbReference>
<evidence type="ECO:0000313" key="2">
    <source>
        <dbReference type="EMBL" id="CAF0922932.1"/>
    </source>
</evidence>
<evidence type="ECO:0000313" key="4">
    <source>
        <dbReference type="Proteomes" id="UP000663881"/>
    </source>
</evidence>
<comment type="caution">
    <text evidence="3">The sequence shown here is derived from an EMBL/GenBank/DDBJ whole genome shotgun (WGS) entry which is preliminary data.</text>
</comment>
<dbReference type="PANTHER" id="PTHR14905:SF7">
    <property type="entry name" value="VON WILLEBRAND FACTOR A DOMAIN-CONTAINING PROTEIN 7"/>
    <property type="match status" value="1"/>
</dbReference>
<gene>
    <name evidence="3" type="ORF">OKA104_LOCUS10027</name>
    <name evidence="2" type="ORF">VCS650_LOCUS10481</name>
</gene>
<name>A0A818S7Z6_9BILA</name>
<organism evidence="3 4">
    <name type="scientific">Adineta steineri</name>
    <dbReference type="NCBI Taxonomy" id="433720"/>
    <lineage>
        <taxon>Eukaryota</taxon>
        <taxon>Metazoa</taxon>
        <taxon>Spiralia</taxon>
        <taxon>Gnathifera</taxon>
        <taxon>Rotifera</taxon>
        <taxon>Eurotatoria</taxon>
        <taxon>Bdelloidea</taxon>
        <taxon>Adinetida</taxon>
        <taxon>Adinetidae</taxon>
        <taxon>Adineta</taxon>
    </lineage>
</organism>
<dbReference type="PANTHER" id="PTHR14905">
    <property type="entry name" value="NG37"/>
    <property type="match status" value="1"/>
</dbReference>
<protein>
    <recommendedName>
        <fullName evidence="1">VWA7 N-terminal domain-containing protein</fullName>
    </recommendedName>
</protein>
<evidence type="ECO:0000259" key="1">
    <source>
        <dbReference type="Pfam" id="PF25107"/>
    </source>
</evidence>
<dbReference type="Proteomes" id="UP000663891">
    <property type="component" value="Unassembled WGS sequence"/>
</dbReference>
<sequence>MASNIYIYSLFYLFIYFTSTNGFIPQPIIADGGQSSDSITHTEITQLGFIRTLCRYLYDTRIVPNKNNTVNANPQDYFAKQHTIDDCYKLAHPEYSDAQVTLYTGPMKFVLDLVMTHNALVDFDPKTKKLSSAHCDSEAFPNCSRRIIQLKKTVVDDVRNNKTDLTNAHTSLGQLLHTLQDFYSHSNWVELNKTDVNILIGQNETIGTVAAPDQATCTNNGCVTKTQDCSIWQRITLRKCPLVYYDCTNNILPEIINKQILTSGYLLDQMTDSNGIISKPLNLSKCSHGSVSDESTSIPAIGGINKDSTNLIFSPHANLHFIAVEYAINATERFLNGLRATDLGDEGFGHLFLIDPTDIAAKAVADEVAKGKRFRFFTPLVTASLNKSTSFLMDLKNTLTKTINSITSIFNNIFPSGKANIPTFDLSDLGINIEDMSNSDAAPYLFASKNTGRITHTEITQLGFIRSLGRFFYDMRMNSNNTNSSAIEEDDFLTNEHTIDDLYEFAYPEYNTLEIEYYSLPLKFILDTILTNNVLVDFNSNTKKLSAAHCDSEAFSNCSRRVIQLKQKIVNNTRTKYNDFTETRELLGQLIHTVQDFYSHSNWVEMGKTDINTLMGYNETIGTVAAPDQVTCTSSGCKKIEKTCTVWQQITLNMCPLVYYDCQNNILPEINEQQILTSGYLLNQYYENNDILSKPTNISKCSHGSVSDESSHLPAIGGINKDAESLIYSPHSNLHKNAVDLAIKATERVFNDLRQDIGDYNFDLLFAISPNGPQVQNETDSFTQGKRFRFFTPGLATFVEEDYRLLGQLKKSFRKAYKFTKSIFTGRYFRDKTTNQPTYDLSDQGVNVKDINNFRSAPYLIGKEEVRRKKRMINVLRSRRHL</sequence>
<feature type="domain" description="VWA7 N-terminal" evidence="1">
    <location>
        <begin position="110"/>
        <end position="348"/>
    </location>
</feature>